<accession>A0A7X5HXE0</accession>
<dbReference type="Gene3D" id="3.40.50.1000">
    <property type="entry name" value="HAD superfamily/HAD-like"/>
    <property type="match status" value="1"/>
</dbReference>
<reference evidence="1 2" key="1">
    <citation type="submission" date="2020-01" db="EMBL/GenBank/DDBJ databases">
        <title>Anaeroalcalibacter tamaniensis gen. nov., sp. nov., moderately halophilic strictly anaerobic fermenter bacterium from mud volcano of Taman peninsula.</title>
        <authorList>
            <person name="Frolova A."/>
            <person name="Merkel A.Y."/>
            <person name="Slobodkin A.I."/>
        </authorList>
    </citation>
    <scope>NUCLEOTIDE SEQUENCE [LARGE SCALE GENOMIC DNA]</scope>
    <source>
        <strain evidence="1 2">F-3ap</strain>
    </source>
</reference>
<name>A0A7X5HXE0_9FIRM</name>
<dbReference type="RefSeq" id="WP_162370970.1">
    <property type="nucleotide sequence ID" value="NZ_JAAEEH010000032.1"/>
</dbReference>
<evidence type="ECO:0000313" key="2">
    <source>
        <dbReference type="Proteomes" id="UP000461585"/>
    </source>
</evidence>
<sequence length="151" mass="16017">MAVQGIIFGLDGVMVSMREPLGKLSPDDILPGVMALLARLKSRRVKLAVASSGKDMQFVLKRIGLEHFFDAVVDGSGIREGEPDPEVYLEAANKLGLLPEGCLVVEAGDAGVEAAVAGGMKVLAVGSAWENPKADYRSRALRSVDLDLILK</sequence>
<dbReference type="PANTHER" id="PTHR43481:SF4">
    <property type="entry name" value="GLYCEROL-1-PHOSPHATE PHOSPHOHYDROLASE 1-RELATED"/>
    <property type="match status" value="1"/>
</dbReference>
<dbReference type="NCBIfam" id="TIGR01509">
    <property type="entry name" value="HAD-SF-IA-v3"/>
    <property type="match status" value="1"/>
</dbReference>
<dbReference type="InterPro" id="IPR036412">
    <property type="entry name" value="HAD-like_sf"/>
</dbReference>
<dbReference type="InterPro" id="IPR006439">
    <property type="entry name" value="HAD-SF_hydro_IA"/>
</dbReference>
<dbReference type="PANTHER" id="PTHR43481">
    <property type="entry name" value="FRUCTOSE-1-PHOSPHATE PHOSPHATASE"/>
    <property type="match status" value="1"/>
</dbReference>
<dbReference type="Proteomes" id="UP000461585">
    <property type="component" value="Unassembled WGS sequence"/>
</dbReference>
<gene>
    <name evidence="1" type="ORF">GXN74_10880</name>
</gene>
<comment type="caution">
    <text evidence="1">The sequence shown here is derived from an EMBL/GenBank/DDBJ whole genome shotgun (WGS) entry which is preliminary data.</text>
</comment>
<dbReference type="SUPFAM" id="SSF56784">
    <property type="entry name" value="HAD-like"/>
    <property type="match status" value="1"/>
</dbReference>
<dbReference type="GO" id="GO:0050308">
    <property type="term" value="F:sugar-phosphatase activity"/>
    <property type="evidence" value="ECO:0007669"/>
    <property type="project" value="TreeGrafter"/>
</dbReference>
<dbReference type="EMBL" id="JAAEEH010000032">
    <property type="protein sequence ID" value="NDL68246.1"/>
    <property type="molecule type" value="Genomic_DNA"/>
</dbReference>
<proteinExistence type="predicted"/>
<keyword evidence="2" id="KW-1185">Reference proteome</keyword>
<organism evidence="1 2">
    <name type="scientific">Anaerotalea alkaliphila</name>
    <dbReference type="NCBI Taxonomy" id="2662126"/>
    <lineage>
        <taxon>Bacteria</taxon>
        <taxon>Bacillati</taxon>
        <taxon>Bacillota</taxon>
        <taxon>Clostridia</taxon>
        <taxon>Eubacteriales</taxon>
        <taxon>Anaerotalea</taxon>
    </lineage>
</organism>
<dbReference type="Pfam" id="PF00702">
    <property type="entry name" value="Hydrolase"/>
    <property type="match status" value="1"/>
</dbReference>
<protein>
    <submittedName>
        <fullName evidence="1">HAD-IA family hydrolase</fullName>
    </submittedName>
</protein>
<dbReference type="AlphaFoldDB" id="A0A7X5HXE0"/>
<evidence type="ECO:0000313" key="1">
    <source>
        <dbReference type="EMBL" id="NDL68246.1"/>
    </source>
</evidence>
<dbReference type="InterPro" id="IPR051806">
    <property type="entry name" value="HAD-like_SPP"/>
</dbReference>
<keyword evidence="1" id="KW-0378">Hydrolase</keyword>
<dbReference type="InterPro" id="IPR023214">
    <property type="entry name" value="HAD_sf"/>
</dbReference>